<evidence type="ECO:0000256" key="5">
    <source>
        <dbReference type="ARBA" id="ARBA00022505"/>
    </source>
</evidence>
<dbReference type="InterPro" id="IPR011867">
    <property type="entry name" value="ModB_ABC"/>
</dbReference>
<dbReference type="PANTHER" id="PTHR30183">
    <property type="entry name" value="MOLYBDENUM TRANSPORT SYSTEM PERMEASE PROTEIN MODB"/>
    <property type="match status" value="1"/>
</dbReference>
<comment type="subcellular location">
    <subcellularLocation>
        <location evidence="1 9">Cell membrane</location>
        <topology evidence="1 9">Multi-pass membrane protein</topology>
    </subcellularLocation>
</comment>
<feature type="transmembrane region" description="Helical" evidence="9">
    <location>
        <begin position="32"/>
        <end position="54"/>
    </location>
</feature>
<dbReference type="SUPFAM" id="SSF161098">
    <property type="entry name" value="MetI-like"/>
    <property type="match status" value="1"/>
</dbReference>
<feature type="transmembrane region" description="Helical" evidence="9">
    <location>
        <begin position="199"/>
        <end position="221"/>
    </location>
</feature>
<evidence type="ECO:0000256" key="2">
    <source>
        <dbReference type="ARBA" id="ARBA00007069"/>
    </source>
</evidence>
<dbReference type="Proteomes" id="UP000625682">
    <property type="component" value="Unassembled WGS sequence"/>
</dbReference>
<evidence type="ECO:0000256" key="8">
    <source>
        <dbReference type="ARBA" id="ARBA00023136"/>
    </source>
</evidence>
<dbReference type="InterPro" id="IPR000515">
    <property type="entry name" value="MetI-like"/>
</dbReference>
<evidence type="ECO:0000256" key="7">
    <source>
        <dbReference type="ARBA" id="ARBA00022989"/>
    </source>
</evidence>
<dbReference type="AlphaFoldDB" id="A0A917KKV2"/>
<keyword evidence="7 9" id="KW-1133">Transmembrane helix</keyword>
<reference evidence="12" key="2">
    <citation type="submission" date="2020-09" db="EMBL/GenBank/DDBJ databases">
        <authorList>
            <person name="Sun Q."/>
            <person name="Zhou Y."/>
        </authorList>
    </citation>
    <scope>NUCLEOTIDE SEQUENCE</scope>
    <source>
        <strain evidence="12">CGMCC 4.7272</strain>
    </source>
</reference>
<dbReference type="NCBIfam" id="TIGR02141">
    <property type="entry name" value="modB_ABC"/>
    <property type="match status" value="1"/>
</dbReference>
<evidence type="ECO:0000256" key="10">
    <source>
        <dbReference type="RuleBase" id="RU365097"/>
    </source>
</evidence>
<feature type="transmembrane region" description="Helical" evidence="9">
    <location>
        <begin position="153"/>
        <end position="178"/>
    </location>
</feature>
<reference evidence="12" key="1">
    <citation type="journal article" date="2014" name="Int. J. Syst. Evol. Microbiol.">
        <title>Complete genome sequence of Corynebacterium casei LMG S-19264T (=DSM 44701T), isolated from a smear-ripened cheese.</title>
        <authorList>
            <consortium name="US DOE Joint Genome Institute (JGI-PGF)"/>
            <person name="Walter F."/>
            <person name="Albersmeier A."/>
            <person name="Kalinowski J."/>
            <person name="Ruckert C."/>
        </authorList>
    </citation>
    <scope>NUCLEOTIDE SEQUENCE</scope>
    <source>
        <strain evidence="12">CGMCC 4.7272</strain>
    </source>
</reference>
<dbReference type="InterPro" id="IPR006469">
    <property type="entry name" value="NifC_ABC_porter"/>
</dbReference>
<dbReference type="Gene3D" id="1.10.3720.10">
    <property type="entry name" value="MetI-like"/>
    <property type="match status" value="1"/>
</dbReference>
<dbReference type="RefSeq" id="WP_189146023.1">
    <property type="nucleotide sequence ID" value="NZ_BAABER010000021.1"/>
</dbReference>
<evidence type="ECO:0000259" key="11">
    <source>
        <dbReference type="PROSITE" id="PS50928"/>
    </source>
</evidence>
<comment type="similarity">
    <text evidence="2 10">Belongs to the binding-protein-dependent transport system permease family. CysTW subfamily.</text>
</comment>
<evidence type="ECO:0000256" key="3">
    <source>
        <dbReference type="ARBA" id="ARBA00022448"/>
    </source>
</evidence>
<dbReference type="PANTHER" id="PTHR30183:SF3">
    <property type="entry name" value="MOLYBDENUM TRANSPORT SYSTEM PERMEASE PROTEIN MODB"/>
    <property type="match status" value="1"/>
</dbReference>
<dbReference type="InterPro" id="IPR035906">
    <property type="entry name" value="MetI-like_sf"/>
</dbReference>
<dbReference type="CDD" id="cd06261">
    <property type="entry name" value="TM_PBP2"/>
    <property type="match status" value="1"/>
</dbReference>
<feature type="transmembrane region" description="Helical" evidence="9">
    <location>
        <begin position="74"/>
        <end position="100"/>
    </location>
</feature>
<dbReference type="NCBIfam" id="TIGR01581">
    <property type="entry name" value="Mo_ABC_porter"/>
    <property type="match status" value="1"/>
</dbReference>
<feature type="transmembrane region" description="Helical" evidence="9">
    <location>
        <begin position="112"/>
        <end position="133"/>
    </location>
</feature>
<dbReference type="FunFam" id="1.10.3720.10:FF:000050">
    <property type="entry name" value="Molybdenum transport system permease"/>
    <property type="match status" value="1"/>
</dbReference>
<comment type="caution">
    <text evidence="12">The sequence shown here is derived from an EMBL/GenBank/DDBJ whole genome shotgun (WGS) entry which is preliminary data.</text>
</comment>
<dbReference type="GO" id="GO:0015098">
    <property type="term" value="F:molybdate ion transmembrane transporter activity"/>
    <property type="evidence" value="ECO:0007669"/>
    <property type="project" value="UniProtKB-UniRule"/>
</dbReference>
<evidence type="ECO:0000256" key="4">
    <source>
        <dbReference type="ARBA" id="ARBA00022475"/>
    </source>
</evidence>
<keyword evidence="4 10" id="KW-1003">Cell membrane</keyword>
<keyword evidence="13" id="KW-1185">Reference proteome</keyword>
<protein>
    <recommendedName>
        <fullName evidence="10">Molybdenum transport system permease</fullName>
    </recommendedName>
</protein>
<evidence type="ECO:0000256" key="9">
    <source>
        <dbReference type="RuleBase" id="RU363032"/>
    </source>
</evidence>
<evidence type="ECO:0000313" key="13">
    <source>
        <dbReference type="Proteomes" id="UP000625682"/>
    </source>
</evidence>
<evidence type="ECO:0000256" key="6">
    <source>
        <dbReference type="ARBA" id="ARBA00022692"/>
    </source>
</evidence>
<feature type="domain" description="ABC transmembrane type-1" evidence="11">
    <location>
        <begin position="74"/>
        <end position="275"/>
    </location>
</feature>
<name>A0A917KKV2_9ACTN</name>
<evidence type="ECO:0000313" key="12">
    <source>
        <dbReference type="EMBL" id="GGJ16135.1"/>
    </source>
</evidence>
<proteinExistence type="inferred from homology"/>
<keyword evidence="6 9" id="KW-0812">Transmembrane</keyword>
<feature type="transmembrane region" description="Helical" evidence="9">
    <location>
        <begin position="257"/>
        <end position="277"/>
    </location>
</feature>
<keyword evidence="8 9" id="KW-0472">Membrane</keyword>
<dbReference type="GO" id="GO:0005886">
    <property type="term" value="C:plasma membrane"/>
    <property type="evidence" value="ECO:0007669"/>
    <property type="project" value="UniProtKB-SubCell"/>
</dbReference>
<gene>
    <name evidence="12" type="ORF">GCM10012282_10320</name>
</gene>
<keyword evidence="5 10" id="KW-0500">Molybdenum</keyword>
<sequence length="285" mass="29992">MTEPDKSRAAVGTLTGGPLRGRVRRHRPAVPIPLLVPALVGLVFLLLPLLALLVRTPWRSLPGQLTSPEVWQALRLSLLCATTATAVCLVLGVPLAWLLARTEFPGRGFVRALVTLPLVLPPVVGGVALLLALGRNGVVGQWLDSWFGVTLPFTTAGVVVAEAFVAMPFLVISVEGTLRAADPRYEEAAMTLGASRFTAFRRVTLPLIAPGVAAGAVLAWARALGEFGATITFAGNFPGRTQTMPLTVYLALQSDPAAAIALSLVLLAVSIAVLAGLRDRWMTAS</sequence>
<keyword evidence="3 9" id="KW-0813">Transport</keyword>
<evidence type="ECO:0000256" key="1">
    <source>
        <dbReference type="ARBA" id="ARBA00004651"/>
    </source>
</evidence>
<dbReference type="PROSITE" id="PS50928">
    <property type="entry name" value="ABC_TM1"/>
    <property type="match status" value="1"/>
</dbReference>
<comment type="function">
    <text evidence="10">Part of the binding-protein-dependent transport system for molybdenum; probably responsible for the translocation of the substrate across the membrane.</text>
</comment>
<dbReference type="EMBL" id="BMMU01000002">
    <property type="protein sequence ID" value="GGJ16135.1"/>
    <property type="molecule type" value="Genomic_DNA"/>
</dbReference>
<organism evidence="12 13">
    <name type="scientific">Streptomyces lacrimifluminis</name>
    <dbReference type="NCBI Taxonomy" id="1500077"/>
    <lineage>
        <taxon>Bacteria</taxon>
        <taxon>Bacillati</taxon>
        <taxon>Actinomycetota</taxon>
        <taxon>Actinomycetes</taxon>
        <taxon>Kitasatosporales</taxon>
        <taxon>Streptomycetaceae</taxon>
        <taxon>Streptomyces</taxon>
    </lineage>
</organism>
<accession>A0A917KKV2</accession>
<dbReference type="Pfam" id="PF00528">
    <property type="entry name" value="BPD_transp_1"/>
    <property type="match status" value="1"/>
</dbReference>